<proteinExistence type="predicted"/>
<name>A0ACA9TFH8_BIOOC</name>
<dbReference type="Proteomes" id="UP000836387">
    <property type="component" value="Unassembled WGS sequence"/>
</dbReference>
<reference evidence="1" key="1">
    <citation type="submission" date="2020-04" db="EMBL/GenBank/DDBJ databases">
        <authorList>
            <person name="Broberg M."/>
        </authorList>
    </citation>
    <scope>NUCLEOTIDE SEQUENCE</scope>
</reference>
<organism evidence="1 2">
    <name type="scientific">Clonostachys rosea f. rosea IK726</name>
    <dbReference type="NCBI Taxonomy" id="1349383"/>
    <lineage>
        <taxon>Eukaryota</taxon>
        <taxon>Fungi</taxon>
        <taxon>Dikarya</taxon>
        <taxon>Ascomycota</taxon>
        <taxon>Pezizomycotina</taxon>
        <taxon>Sordariomycetes</taxon>
        <taxon>Hypocreomycetidae</taxon>
        <taxon>Hypocreales</taxon>
        <taxon>Bionectriaceae</taxon>
        <taxon>Clonostachys</taxon>
    </lineage>
</organism>
<evidence type="ECO:0000313" key="1">
    <source>
        <dbReference type="EMBL" id="CAG9939649.1"/>
    </source>
</evidence>
<evidence type="ECO:0000313" key="2">
    <source>
        <dbReference type="Proteomes" id="UP000836387"/>
    </source>
</evidence>
<gene>
    <name evidence="1" type="ORF">CRV2_00009974</name>
</gene>
<keyword evidence="2" id="KW-1185">Reference proteome</keyword>
<sequence>MPGRALATAFDHLYPFTESHCVAPSSLSKCQPMERSTSATRLPGAGEGHRLQAMHLEAADQGPLFPPFTNGEAWAISPPLTAGSELAPASPITTPPYSGEPLSLRPSCYEFSRGDEDLEIMFELNSDMGITLRHPTSDALAQPPPPPPSAGRRWLKRRAEEPLELVDYSTSVPSGGYYDWAPTGLDMGQAPMFWQGGAGYGGNPVQSLELLGARLHQDARRQLELTKSRVWFGPGDSAV</sequence>
<comment type="caution">
    <text evidence="1">The sequence shown here is derived from an EMBL/GenBank/DDBJ whole genome shotgun (WGS) entry which is preliminary data.</text>
</comment>
<reference evidence="1" key="2">
    <citation type="submission" date="2021-10" db="EMBL/GenBank/DDBJ databases">
        <authorList>
            <person name="Piombo E."/>
        </authorList>
    </citation>
    <scope>NUCLEOTIDE SEQUENCE</scope>
</reference>
<accession>A0ACA9TFH8</accession>
<dbReference type="EMBL" id="CADEHS020000004">
    <property type="protein sequence ID" value="CAG9939649.1"/>
    <property type="molecule type" value="Genomic_DNA"/>
</dbReference>
<protein>
    <submittedName>
        <fullName evidence="1">Uncharacterized protein</fullName>
    </submittedName>
</protein>